<name>A0A9Q1H9Y7_HOLLE</name>
<accession>A0A9Q1H9Y7</accession>
<evidence type="ECO:0000313" key="1">
    <source>
        <dbReference type="EMBL" id="KAJ8038130.1"/>
    </source>
</evidence>
<dbReference type="Proteomes" id="UP001152320">
    <property type="component" value="Chromosome 8"/>
</dbReference>
<evidence type="ECO:0000313" key="2">
    <source>
        <dbReference type="Proteomes" id="UP001152320"/>
    </source>
</evidence>
<organism evidence="1 2">
    <name type="scientific">Holothuria leucospilota</name>
    <name type="common">Black long sea cucumber</name>
    <name type="synonym">Mertensiothuria leucospilota</name>
    <dbReference type="NCBI Taxonomy" id="206669"/>
    <lineage>
        <taxon>Eukaryota</taxon>
        <taxon>Metazoa</taxon>
        <taxon>Echinodermata</taxon>
        <taxon>Eleutherozoa</taxon>
        <taxon>Echinozoa</taxon>
        <taxon>Holothuroidea</taxon>
        <taxon>Aspidochirotacea</taxon>
        <taxon>Aspidochirotida</taxon>
        <taxon>Holothuriidae</taxon>
        <taxon>Holothuria</taxon>
    </lineage>
</organism>
<proteinExistence type="predicted"/>
<comment type="caution">
    <text evidence="1">The sequence shown here is derived from an EMBL/GenBank/DDBJ whole genome shotgun (WGS) entry which is preliminary data.</text>
</comment>
<reference evidence="1" key="1">
    <citation type="submission" date="2021-10" db="EMBL/GenBank/DDBJ databases">
        <title>Tropical sea cucumber genome reveals ecological adaptation and Cuvierian tubules defense mechanism.</title>
        <authorList>
            <person name="Chen T."/>
        </authorList>
    </citation>
    <scope>NUCLEOTIDE SEQUENCE</scope>
    <source>
        <strain evidence="1">Nanhai2018</strain>
        <tissue evidence="1">Muscle</tissue>
    </source>
</reference>
<gene>
    <name evidence="1" type="ORF">HOLleu_19117</name>
</gene>
<dbReference type="AlphaFoldDB" id="A0A9Q1H9Y7"/>
<keyword evidence="2" id="KW-1185">Reference proteome</keyword>
<sequence length="154" mass="18108">MINFKCLIYEQMFEIYYVTYRKHNKYNLFIRVQDVISNKEFDINEVSREQFIKRRTISSRISIFASTKVNIMSKQRRCRKQNSRDGLSSSHVFMVGTLYNYTQGHPCSQCVDQTPRTIWKMIQAGKYRSCCTAVCASLGVTVKEMELLLDHAYS</sequence>
<dbReference type="EMBL" id="JAIZAY010000008">
    <property type="protein sequence ID" value="KAJ8038130.1"/>
    <property type="molecule type" value="Genomic_DNA"/>
</dbReference>
<protein>
    <submittedName>
        <fullName evidence="1">Uncharacterized protein</fullName>
    </submittedName>
</protein>